<dbReference type="Pfam" id="PF12770">
    <property type="entry name" value="CHAT"/>
    <property type="match status" value="1"/>
</dbReference>
<reference evidence="3" key="1">
    <citation type="submission" date="2023-07" db="EMBL/GenBank/DDBJ databases">
        <title>Draft genome sequence of the endophytic actinobacterium Streptomyces justiciae WPN32, a potential antibiotic producer.</title>
        <authorList>
            <person name="Yasawong M."/>
            <person name="Pana W."/>
            <person name="Ganta P."/>
            <person name="Santapan N."/>
            <person name="Songngamsuk T."/>
            <person name="Phatcharaharikarn M."/>
            <person name="Kerdtoob S."/>
            <person name="Nantapong N."/>
        </authorList>
    </citation>
    <scope>NUCLEOTIDE SEQUENCE [LARGE SCALE GENOMIC DNA]</scope>
    <source>
        <strain evidence="3">WPN32</strain>
    </source>
</reference>
<protein>
    <submittedName>
        <fullName evidence="2">CHAT domain-containing protein</fullName>
    </submittedName>
</protein>
<accession>A0ABU3M6B6</accession>
<organism evidence="2 3">
    <name type="scientific">Streptomyces justiciae</name>
    <dbReference type="NCBI Taxonomy" id="2780140"/>
    <lineage>
        <taxon>Bacteria</taxon>
        <taxon>Bacillati</taxon>
        <taxon>Actinomycetota</taxon>
        <taxon>Actinomycetes</taxon>
        <taxon>Kitasatosporales</taxon>
        <taxon>Streptomycetaceae</taxon>
        <taxon>Streptomyces</taxon>
    </lineage>
</organism>
<evidence type="ECO:0000313" key="2">
    <source>
        <dbReference type="EMBL" id="MDT7846878.1"/>
    </source>
</evidence>
<dbReference type="RefSeq" id="WP_314207104.1">
    <property type="nucleotide sequence ID" value="NZ_JAVTLL010000040.1"/>
</dbReference>
<keyword evidence="3" id="KW-1185">Reference proteome</keyword>
<name>A0ABU3M6B6_9ACTN</name>
<gene>
    <name evidence="2" type="ORF">RQC66_39795</name>
</gene>
<evidence type="ECO:0000313" key="3">
    <source>
        <dbReference type="Proteomes" id="UP001257948"/>
    </source>
</evidence>
<proteinExistence type="predicted"/>
<evidence type="ECO:0000259" key="1">
    <source>
        <dbReference type="Pfam" id="PF12770"/>
    </source>
</evidence>
<dbReference type="Proteomes" id="UP001257948">
    <property type="component" value="Unassembled WGS sequence"/>
</dbReference>
<dbReference type="EMBL" id="JAVTLL010000040">
    <property type="protein sequence ID" value="MDT7846878.1"/>
    <property type="molecule type" value="Genomic_DNA"/>
</dbReference>
<sequence>MVGWWSARELRALLERYDDVLAAVWPAFRDGTPVPLSTGDELRGVGQLLAAAGRSYGAGENPPETAVIVLAVARGHRMNPAATPAALRPLIDPTAPLDVDGVNSAAQMAVRFFQLVKDESTPHHLRRWCVDAALLCGTRCLGGSAVDDPRRPRMLAFLSDIAALRFKESEDPADEETAIAHVRTAYELRTPRDPAAEWAAALARLLSQRCARLRDASGMAGVPALVRTALAELAPESPQWLAHAMTAVGAFITATVHETKNVELLDEALELQRGIFRHPRFAAHREGMEPTFAGLLAQRFARRRDLDILHEAVQVYEKLYAAEPRRFAADLGRHLQYRYQMRGDSADRRRALELMGEGLTGPGVSAEAVSSYCTATAHEFRETGEAEVITRALAVVTPLVSPGGPHADDSSAQRGLCTLRLARAERETEPDFGPAEEAARRAVAVADSAIDRARGLSLLATVLVHRYRFGYDLAVLDEAVDHSRRAFDTLSGTDTHREDLMGLRNSLIMVLAERHTRTGHLAALREAIDVAEELVADLPKFEAETPVVLDNLTTLMIEYARRTKDRTELVRAQQLVKRALGVLRPDHHGRHHLEGAQGSLLLARISLPSADAEVVETAVAHFERALADPPSDVLRRAALYGNLAHALRERHRRTRDREDLDIALAAALKCVRLMPAGHPLRGGALGALSWVLADISEADGGYDEIREQALAVNSELAADPALSPSVRVAASLRLAGVAHALGEGERALAAMRDAIDTLPLVVWRGGDRSDHEQALSRTELGSFAATVALAAGKPNDALELLEAGRGVLAAQALELRTDAEDLTAAHPELGARFTQLRGELERVADDLSAPGADRRHRLARVWQETLGEIRSRDGFSDFLRPPGAGQLASAGAHGPVVVLTVGEEGAGHALLLDGTGLKVCPLPGLTHQEARERSELLFQAVAAAGRSGLARGFAEQFVGDLLDWLWTTVAEPVLDTLGITGPPPSGAEPPRLWWCPSGPLTFLPWHAAGAVPDRVVSSYTPSLAALLRAREKAAAGDRAPLIVAVPDLAGQAPLPGALREAELAHRAVGGELVRGAGARADAVRDALHAHPWVHFACHGVQDPEQPSQGRLLLPGGALSVLDVTRLHLPAAEFAYLSACETAVGGTRLPDEALHLAGSLQLAGFSQVIGTLWRVDDDSSAEIAAQVYGRLAAAGPGAPPAARALHHAVRRLRERHPGQPLSWAAHVHSGA</sequence>
<comment type="caution">
    <text evidence="2">The sequence shown here is derived from an EMBL/GenBank/DDBJ whole genome shotgun (WGS) entry which is preliminary data.</text>
</comment>
<dbReference type="InterPro" id="IPR011990">
    <property type="entry name" value="TPR-like_helical_dom_sf"/>
</dbReference>
<feature type="domain" description="CHAT" evidence="1">
    <location>
        <begin position="961"/>
        <end position="1229"/>
    </location>
</feature>
<dbReference type="InterPro" id="IPR024983">
    <property type="entry name" value="CHAT_dom"/>
</dbReference>
<dbReference type="Gene3D" id="1.25.40.10">
    <property type="entry name" value="Tetratricopeptide repeat domain"/>
    <property type="match status" value="1"/>
</dbReference>